<accession>A0A068RNS8</accession>
<evidence type="ECO:0000256" key="3">
    <source>
        <dbReference type="ARBA" id="ARBA00022691"/>
    </source>
</evidence>
<dbReference type="InterPro" id="IPR050362">
    <property type="entry name" value="Cation-dep_OMT"/>
</dbReference>
<organism evidence="5 6">
    <name type="scientific">Lichtheimia corymbifera JMRC:FSU:9682</name>
    <dbReference type="NCBI Taxonomy" id="1263082"/>
    <lineage>
        <taxon>Eukaryota</taxon>
        <taxon>Fungi</taxon>
        <taxon>Fungi incertae sedis</taxon>
        <taxon>Mucoromycota</taxon>
        <taxon>Mucoromycotina</taxon>
        <taxon>Mucoromycetes</taxon>
        <taxon>Mucorales</taxon>
        <taxon>Lichtheimiaceae</taxon>
        <taxon>Lichtheimia</taxon>
    </lineage>
</organism>
<keyword evidence="1" id="KW-0489">Methyltransferase</keyword>
<dbReference type="Gene3D" id="3.40.50.150">
    <property type="entry name" value="Vaccinia Virus protein VP39"/>
    <property type="match status" value="1"/>
</dbReference>
<sequence length="274" mass="31029">MHRFPRFLSQYRRPFSTPCYLTRSHSTNSIASTVSNDMGRLRVEEEKYTTDLSSPFPPRIQQSLSKLVDETINTFSNAHMMVSESQGKLLHQLTQLVNARRVLEIGTFTGYSTLAMASALPENDTTATVISLDRNEQAQAIAQRYIQDAQLENKVDFRLGKALDLLQDLVQEAPSRQFDLIFLDANKSGYIPYFDYIMDHDMLADRGIMIADNVLFFGQVHRVAGYGEASLEASKNILNTAKKAHKFNQHVLSDPRVQVVVLPIFDGVSIIRKR</sequence>
<dbReference type="GO" id="GO:0008757">
    <property type="term" value="F:S-adenosylmethionine-dependent methyltransferase activity"/>
    <property type="evidence" value="ECO:0007669"/>
    <property type="project" value="TreeGrafter"/>
</dbReference>
<dbReference type="Pfam" id="PF01596">
    <property type="entry name" value="Methyltransf_3"/>
    <property type="match status" value="1"/>
</dbReference>
<keyword evidence="2" id="KW-0808">Transferase</keyword>
<dbReference type="GO" id="GO:0008171">
    <property type="term" value="F:O-methyltransferase activity"/>
    <property type="evidence" value="ECO:0007669"/>
    <property type="project" value="InterPro"/>
</dbReference>
<dbReference type="InterPro" id="IPR002935">
    <property type="entry name" value="SAM_O-MeTrfase"/>
</dbReference>
<gene>
    <name evidence="5" type="ORF">LCOR_02989.1</name>
</gene>
<keyword evidence="6" id="KW-1185">Reference proteome</keyword>
<dbReference type="SUPFAM" id="SSF53335">
    <property type="entry name" value="S-adenosyl-L-methionine-dependent methyltransferases"/>
    <property type="match status" value="1"/>
</dbReference>
<dbReference type="Proteomes" id="UP000027586">
    <property type="component" value="Unassembled WGS sequence"/>
</dbReference>
<dbReference type="EMBL" id="CBTN010000009">
    <property type="protein sequence ID" value="CDH51375.1"/>
    <property type="molecule type" value="Genomic_DNA"/>
</dbReference>
<proteinExistence type="inferred from homology"/>
<evidence type="ECO:0000256" key="2">
    <source>
        <dbReference type="ARBA" id="ARBA00022679"/>
    </source>
</evidence>
<dbReference type="PROSITE" id="PS51682">
    <property type="entry name" value="SAM_OMT_I"/>
    <property type="match status" value="1"/>
</dbReference>
<name>A0A068RNS8_9FUNG</name>
<dbReference type="PANTHER" id="PTHR10509:SF14">
    <property type="entry name" value="CAFFEOYL-COA O-METHYLTRANSFERASE 3-RELATED"/>
    <property type="match status" value="1"/>
</dbReference>
<comment type="caution">
    <text evidence="5">The sequence shown here is derived from an EMBL/GenBank/DDBJ whole genome shotgun (WGS) entry which is preliminary data.</text>
</comment>
<dbReference type="GO" id="GO:0032259">
    <property type="term" value="P:methylation"/>
    <property type="evidence" value="ECO:0007669"/>
    <property type="project" value="UniProtKB-KW"/>
</dbReference>
<dbReference type="STRING" id="1263082.A0A068RNS8"/>
<evidence type="ECO:0000256" key="4">
    <source>
        <dbReference type="ARBA" id="ARBA00023453"/>
    </source>
</evidence>
<dbReference type="AlphaFoldDB" id="A0A068RNS8"/>
<reference evidence="5" key="1">
    <citation type="submission" date="2013-08" db="EMBL/GenBank/DDBJ databases">
        <title>Gene expansion shapes genome architecture in the human pathogen Lichtheimia corymbifera: an evolutionary genomics analysis in the ancient terrestrial Mucorales (Mucoromycotina).</title>
        <authorList>
            <person name="Schwartze V.U."/>
            <person name="Winter S."/>
            <person name="Shelest E."/>
            <person name="Marcet-Houben M."/>
            <person name="Horn F."/>
            <person name="Wehner S."/>
            <person name="Hoffmann K."/>
            <person name="Riege K."/>
            <person name="Sammeth M."/>
            <person name="Nowrousian M."/>
            <person name="Valiante V."/>
            <person name="Linde J."/>
            <person name="Jacobsen I.D."/>
            <person name="Marz M."/>
            <person name="Brakhage A.A."/>
            <person name="Gabaldon T."/>
            <person name="Bocker S."/>
            <person name="Voigt K."/>
        </authorList>
    </citation>
    <scope>NUCLEOTIDE SEQUENCE [LARGE SCALE GENOMIC DNA]</scope>
    <source>
        <strain evidence="5">FSU 9682</strain>
    </source>
</reference>
<dbReference type="PANTHER" id="PTHR10509">
    <property type="entry name" value="O-METHYLTRANSFERASE-RELATED"/>
    <property type="match status" value="1"/>
</dbReference>
<comment type="similarity">
    <text evidence="4">Belongs to the class I-like SAM-binding methyltransferase superfamily. Cation-dependent O-methyltransferase family.</text>
</comment>
<dbReference type="InterPro" id="IPR029063">
    <property type="entry name" value="SAM-dependent_MTases_sf"/>
</dbReference>
<evidence type="ECO:0000313" key="6">
    <source>
        <dbReference type="Proteomes" id="UP000027586"/>
    </source>
</evidence>
<protein>
    <submittedName>
        <fullName evidence="5">O-methyltransferase</fullName>
    </submittedName>
</protein>
<evidence type="ECO:0000256" key="1">
    <source>
        <dbReference type="ARBA" id="ARBA00022603"/>
    </source>
</evidence>
<dbReference type="VEuPathDB" id="FungiDB:LCOR_02989.1"/>
<dbReference type="CDD" id="cd02440">
    <property type="entry name" value="AdoMet_MTases"/>
    <property type="match status" value="1"/>
</dbReference>
<keyword evidence="3" id="KW-0949">S-adenosyl-L-methionine</keyword>
<dbReference type="OrthoDB" id="10251242at2759"/>
<evidence type="ECO:0000313" key="5">
    <source>
        <dbReference type="EMBL" id="CDH51375.1"/>
    </source>
</evidence>